<keyword evidence="1" id="KW-0472">Membrane</keyword>
<accession>A0A1V0SKU0</accession>
<keyword evidence="1" id="KW-1133">Transmembrane helix</keyword>
<feature type="transmembrane region" description="Helical" evidence="1">
    <location>
        <begin position="6"/>
        <end position="22"/>
    </location>
</feature>
<proteinExistence type="predicted"/>
<evidence type="ECO:0000313" key="2">
    <source>
        <dbReference type="EMBL" id="ARF12359.1"/>
    </source>
</evidence>
<evidence type="ECO:0000256" key="1">
    <source>
        <dbReference type="SAM" id="Phobius"/>
    </source>
</evidence>
<protein>
    <submittedName>
        <fullName evidence="2">Uncharacterized protein</fullName>
    </submittedName>
</protein>
<organism evidence="2">
    <name type="scientific">Klosneuvirus KNV1</name>
    <dbReference type="NCBI Taxonomy" id="1977640"/>
    <lineage>
        <taxon>Viruses</taxon>
        <taxon>Varidnaviria</taxon>
        <taxon>Bamfordvirae</taxon>
        <taxon>Nucleocytoviricota</taxon>
        <taxon>Megaviricetes</taxon>
        <taxon>Imitervirales</taxon>
        <taxon>Mimiviridae</taxon>
        <taxon>Klosneuvirinae</taxon>
        <taxon>Klosneuvirus</taxon>
    </lineage>
</organism>
<sequence>MKFDQQTLIIVLAVIFVLWFLWPTNEGFYEYFDVTGSEFSPVGSIRYGLRGEPLHTSNIAKYYISPRRQIRLSQTHGDMYESNIPPPMQGEKACQKVKCSPLGHDNLDTCWTCDNFPQKPMQMPDIWPHVAV</sequence>
<reference evidence="2" key="1">
    <citation type="journal article" date="2017" name="Science">
        <title>Giant viruses with an expanded complement of translation system components.</title>
        <authorList>
            <person name="Schulz F."/>
            <person name="Yutin N."/>
            <person name="Ivanova N.N."/>
            <person name="Ortega D.R."/>
            <person name="Lee T.K."/>
            <person name="Vierheilig J."/>
            <person name="Daims H."/>
            <person name="Horn M."/>
            <person name="Wagner M."/>
            <person name="Jensen G.J."/>
            <person name="Kyrpides N.C."/>
            <person name="Koonin E.V."/>
            <person name="Woyke T."/>
        </authorList>
    </citation>
    <scope>NUCLEOTIDE SEQUENCE</scope>
    <source>
        <strain evidence="2">KNV1</strain>
    </source>
</reference>
<keyword evidence="1" id="KW-0812">Transmembrane</keyword>
<name>A0A1V0SKU0_9VIRU</name>
<dbReference type="EMBL" id="KY684112">
    <property type="protein sequence ID" value="ARF12359.1"/>
    <property type="molecule type" value="Genomic_DNA"/>
</dbReference>
<gene>
    <name evidence="2" type="ORF">Klosneuvirus_5_29</name>
</gene>